<gene>
    <name evidence="2" type="ORF">Sjap_002084</name>
</gene>
<sequence>MTALISAIPSMVATTTTTPLTSETPIASTQLVVHRSPELSIFVAPVVLSSKDTPTPTEFEESSTRVEQGFDFKKRRQRSKRVRITSERF</sequence>
<organism evidence="2 3">
    <name type="scientific">Stephania japonica</name>
    <dbReference type="NCBI Taxonomy" id="461633"/>
    <lineage>
        <taxon>Eukaryota</taxon>
        <taxon>Viridiplantae</taxon>
        <taxon>Streptophyta</taxon>
        <taxon>Embryophyta</taxon>
        <taxon>Tracheophyta</taxon>
        <taxon>Spermatophyta</taxon>
        <taxon>Magnoliopsida</taxon>
        <taxon>Ranunculales</taxon>
        <taxon>Menispermaceae</taxon>
        <taxon>Menispermoideae</taxon>
        <taxon>Cissampelideae</taxon>
        <taxon>Stephania</taxon>
    </lineage>
</organism>
<accession>A0AAP0KNI3</accession>
<dbReference type="EMBL" id="JBBNAE010000001">
    <property type="protein sequence ID" value="KAK9154604.1"/>
    <property type="molecule type" value="Genomic_DNA"/>
</dbReference>
<feature type="compositionally biased region" description="Basic and acidic residues" evidence="1">
    <location>
        <begin position="62"/>
        <end position="72"/>
    </location>
</feature>
<name>A0AAP0KNI3_9MAGN</name>
<dbReference type="AlphaFoldDB" id="A0AAP0KNI3"/>
<dbReference type="Proteomes" id="UP001417504">
    <property type="component" value="Unassembled WGS sequence"/>
</dbReference>
<evidence type="ECO:0000256" key="1">
    <source>
        <dbReference type="SAM" id="MobiDB-lite"/>
    </source>
</evidence>
<evidence type="ECO:0000313" key="3">
    <source>
        <dbReference type="Proteomes" id="UP001417504"/>
    </source>
</evidence>
<keyword evidence="3" id="KW-1185">Reference proteome</keyword>
<feature type="region of interest" description="Disordered" evidence="1">
    <location>
        <begin position="52"/>
        <end position="72"/>
    </location>
</feature>
<reference evidence="2 3" key="1">
    <citation type="submission" date="2024-01" db="EMBL/GenBank/DDBJ databases">
        <title>Genome assemblies of Stephania.</title>
        <authorList>
            <person name="Yang L."/>
        </authorList>
    </citation>
    <scope>NUCLEOTIDE SEQUENCE [LARGE SCALE GENOMIC DNA]</scope>
    <source>
        <strain evidence="2">QJT</strain>
        <tissue evidence="2">Leaf</tissue>
    </source>
</reference>
<proteinExistence type="predicted"/>
<protein>
    <submittedName>
        <fullName evidence="2">Uncharacterized protein</fullName>
    </submittedName>
</protein>
<evidence type="ECO:0000313" key="2">
    <source>
        <dbReference type="EMBL" id="KAK9154604.1"/>
    </source>
</evidence>
<comment type="caution">
    <text evidence="2">The sequence shown here is derived from an EMBL/GenBank/DDBJ whole genome shotgun (WGS) entry which is preliminary data.</text>
</comment>